<dbReference type="GO" id="GO:0005739">
    <property type="term" value="C:mitochondrion"/>
    <property type="evidence" value="ECO:0007669"/>
    <property type="project" value="TreeGrafter"/>
</dbReference>
<evidence type="ECO:0000256" key="2">
    <source>
        <dbReference type="ARBA" id="ARBA00020581"/>
    </source>
</evidence>
<feature type="domain" description="Ribosome recycling factor" evidence="5">
    <location>
        <begin position="92"/>
        <end position="233"/>
    </location>
</feature>
<evidence type="ECO:0000259" key="5">
    <source>
        <dbReference type="Pfam" id="PF01765"/>
    </source>
</evidence>
<evidence type="ECO:0000313" key="6">
    <source>
        <dbReference type="EMBL" id="KAK9499292.1"/>
    </source>
</evidence>
<name>A0AAW1CLH9_9HEMI</name>
<keyword evidence="7" id="KW-1185">Reference proteome</keyword>
<dbReference type="Pfam" id="PF01765">
    <property type="entry name" value="RRF"/>
    <property type="match status" value="1"/>
</dbReference>
<dbReference type="Gene3D" id="1.10.132.20">
    <property type="entry name" value="Ribosome-recycling factor"/>
    <property type="match status" value="1"/>
</dbReference>
<dbReference type="EMBL" id="JAPXFL010000011">
    <property type="protein sequence ID" value="KAK9499292.1"/>
    <property type="molecule type" value="Genomic_DNA"/>
</dbReference>
<evidence type="ECO:0000256" key="1">
    <source>
        <dbReference type="ARBA" id="ARBA00005912"/>
    </source>
</evidence>
<dbReference type="InterPro" id="IPR002661">
    <property type="entry name" value="Ribosome_recyc_fac"/>
</dbReference>
<sequence length="274" mass="31480">MNKVTGIIRIVCYNYSNSNINKSILFKNSSLFRPNLPQLVNARYYAKNKDKKKEDKGKGVKKHVKVDETFLNDKINFSKLNEDMEKSVRLLNENLTKYVSVRSTLGSIENVPVKFNSRTYKLVELGQVVRKNSKVLAINMRSFPQAIMDTLKALAESGMNLNPQQEGTTIYVPVPRVTREYREELIKNAKSLFIKSRDNIRDVQNKCIKSLKLKEKQGALSQDDFLEASTQVSFIISTFYFPVYLVEGKYCFQSGKFIFLIYTFLSGNICFVSP</sequence>
<keyword evidence="3" id="KW-0648">Protein biosynthesis</keyword>
<evidence type="ECO:0000256" key="3">
    <source>
        <dbReference type="ARBA" id="ARBA00022917"/>
    </source>
</evidence>
<dbReference type="InterPro" id="IPR023584">
    <property type="entry name" value="Ribosome_recyc_fac_dom"/>
</dbReference>
<comment type="similarity">
    <text evidence="1">Belongs to the RRF family.</text>
</comment>
<comment type="caution">
    <text evidence="6">The sequence shown here is derived from an EMBL/GenBank/DDBJ whole genome shotgun (WGS) entry which is preliminary data.</text>
</comment>
<dbReference type="InterPro" id="IPR036191">
    <property type="entry name" value="RRF_sf"/>
</dbReference>
<dbReference type="GO" id="GO:0043023">
    <property type="term" value="F:ribosomal large subunit binding"/>
    <property type="evidence" value="ECO:0007669"/>
    <property type="project" value="TreeGrafter"/>
</dbReference>
<dbReference type="AlphaFoldDB" id="A0AAW1CLH9"/>
<organism evidence="6 7">
    <name type="scientific">Rhynocoris fuscipes</name>
    <dbReference type="NCBI Taxonomy" id="488301"/>
    <lineage>
        <taxon>Eukaryota</taxon>
        <taxon>Metazoa</taxon>
        <taxon>Ecdysozoa</taxon>
        <taxon>Arthropoda</taxon>
        <taxon>Hexapoda</taxon>
        <taxon>Insecta</taxon>
        <taxon>Pterygota</taxon>
        <taxon>Neoptera</taxon>
        <taxon>Paraneoptera</taxon>
        <taxon>Hemiptera</taxon>
        <taxon>Heteroptera</taxon>
        <taxon>Panheteroptera</taxon>
        <taxon>Cimicomorpha</taxon>
        <taxon>Reduviidae</taxon>
        <taxon>Harpactorinae</taxon>
        <taxon>Harpactorini</taxon>
        <taxon>Rhynocoris</taxon>
    </lineage>
</organism>
<reference evidence="6 7" key="1">
    <citation type="submission" date="2022-12" db="EMBL/GenBank/DDBJ databases">
        <title>Chromosome-level genome assembly of true bugs.</title>
        <authorList>
            <person name="Ma L."/>
            <person name="Li H."/>
        </authorList>
    </citation>
    <scope>NUCLEOTIDE SEQUENCE [LARGE SCALE GENOMIC DNA]</scope>
    <source>
        <strain evidence="6">Lab_2022b</strain>
    </source>
</reference>
<dbReference type="GO" id="GO:0006412">
    <property type="term" value="P:translation"/>
    <property type="evidence" value="ECO:0007669"/>
    <property type="project" value="UniProtKB-KW"/>
</dbReference>
<dbReference type="PANTHER" id="PTHR20982:SF3">
    <property type="entry name" value="MITOCHONDRIAL RIBOSOME RECYCLING FACTOR PSEUDO 1"/>
    <property type="match status" value="1"/>
</dbReference>
<evidence type="ECO:0000313" key="7">
    <source>
        <dbReference type="Proteomes" id="UP001461498"/>
    </source>
</evidence>
<dbReference type="Gene3D" id="3.30.1360.40">
    <property type="match status" value="1"/>
</dbReference>
<proteinExistence type="inferred from homology"/>
<dbReference type="SUPFAM" id="SSF55194">
    <property type="entry name" value="Ribosome recycling factor, RRF"/>
    <property type="match status" value="1"/>
</dbReference>
<gene>
    <name evidence="6" type="ORF">O3M35_002348</name>
</gene>
<protein>
    <recommendedName>
        <fullName evidence="2">Ribosome-recycling factor, mitochondrial</fullName>
    </recommendedName>
    <alternativeName>
        <fullName evidence="4">Ribosome-releasing factor, mitochondrial</fullName>
    </alternativeName>
</protein>
<accession>A0AAW1CLH9</accession>
<dbReference type="PANTHER" id="PTHR20982">
    <property type="entry name" value="RIBOSOME RECYCLING FACTOR"/>
    <property type="match status" value="1"/>
</dbReference>
<dbReference type="Proteomes" id="UP001461498">
    <property type="component" value="Unassembled WGS sequence"/>
</dbReference>
<evidence type="ECO:0000256" key="4">
    <source>
        <dbReference type="ARBA" id="ARBA00033107"/>
    </source>
</evidence>